<dbReference type="RefSeq" id="XP_026488528.1">
    <property type="nucleotide sequence ID" value="XM_026632743.2"/>
</dbReference>
<name>A0A8B8HUJ5_VANTA</name>
<accession>A0A8B8HUJ5</accession>
<keyword evidence="1" id="KW-1185">Reference proteome</keyword>
<protein>
    <submittedName>
        <fullName evidence="2">Uncharacterized protein LOC113395174</fullName>
    </submittedName>
</protein>
<evidence type="ECO:0000313" key="1">
    <source>
        <dbReference type="Proteomes" id="UP001652626"/>
    </source>
</evidence>
<evidence type="ECO:0000313" key="2">
    <source>
        <dbReference type="RefSeq" id="XP_026488528.1"/>
    </source>
</evidence>
<organism evidence="1 2">
    <name type="scientific">Vanessa tameamea</name>
    <name type="common">Kamehameha butterfly</name>
    <dbReference type="NCBI Taxonomy" id="334116"/>
    <lineage>
        <taxon>Eukaryota</taxon>
        <taxon>Metazoa</taxon>
        <taxon>Ecdysozoa</taxon>
        <taxon>Arthropoda</taxon>
        <taxon>Hexapoda</taxon>
        <taxon>Insecta</taxon>
        <taxon>Pterygota</taxon>
        <taxon>Neoptera</taxon>
        <taxon>Endopterygota</taxon>
        <taxon>Lepidoptera</taxon>
        <taxon>Glossata</taxon>
        <taxon>Ditrysia</taxon>
        <taxon>Papilionoidea</taxon>
        <taxon>Nymphalidae</taxon>
        <taxon>Nymphalinae</taxon>
        <taxon>Vanessa</taxon>
    </lineage>
</organism>
<reference evidence="2" key="1">
    <citation type="submission" date="2025-08" db="UniProtKB">
        <authorList>
            <consortium name="RefSeq"/>
        </authorList>
    </citation>
    <scope>IDENTIFICATION</scope>
    <source>
        <tissue evidence="2">Whole body</tissue>
    </source>
</reference>
<dbReference type="AlphaFoldDB" id="A0A8B8HUJ5"/>
<dbReference type="OrthoDB" id="7444416at2759"/>
<dbReference type="OMA" id="KMLMCEN"/>
<proteinExistence type="predicted"/>
<dbReference type="GeneID" id="113395174"/>
<gene>
    <name evidence="2" type="primary">LOC113395174</name>
</gene>
<dbReference type="Proteomes" id="UP001652626">
    <property type="component" value="Chromosome 11"/>
</dbReference>
<sequence>MEENVAIAPILSPAISAEVESTQIIEEGPRVCPLCSSEIRFFFINFNEKMLMCENIECEFPFGYEDLQFVRFENEEDMSDVISIRTKRTHISPVATGSVISTASWSEIDKINRVYDSEDSQLEQRSYDIQSQKEKRKNKKNTKDSEFLIQKHVEDIKGLNMELMEISETNKIIKNERWIKNLMTLQGKSGVKLLKPEELKQVKKDNKDIKINIDTGNSSNISTIKIQIAETDV</sequence>